<name>A0A5P1X1U8_9LACO</name>
<dbReference type="InterPro" id="IPR011961">
    <property type="entry name" value="RimM"/>
</dbReference>
<comment type="function">
    <text evidence="5">An accessory protein needed during the final step in the assembly of 30S ribosomal subunit, possibly for assembly of the head region. Essential for efficient processing of 16S rRNA. May be needed both before and after RbfA during the maturation of 16S rRNA. It has affinity for free ribosomal 30S subunits but not for 70S ribosomes.</text>
</comment>
<evidence type="ECO:0000313" key="8">
    <source>
        <dbReference type="EMBL" id="QER67375.1"/>
    </source>
</evidence>
<proteinExistence type="inferred from homology"/>
<dbReference type="PANTHER" id="PTHR33692:SF1">
    <property type="entry name" value="RIBOSOME MATURATION FACTOR RIMM"/>
    <property type="match status" value="1"/>
</dbReference>
<dbReference type="SUPFAM" id="SSF50447">
    <property type="entry name" value="Translation proteins"/>
    <property type="match status" value="1"/>
</dbReference>
<reference evidence="8 9" key="1">
    <citation type="submission" date="2019-09" db="EMBL/GenBank/DDBJ databases">
        <title>Complete Genome Sequence of Lactobacillus nenjiangensis SH-Y15, isolated from sauerkraut.</title>
        <authorList>
            <person name="Yang H."/>
        </authorList>
    </citation>
    <scope>NUCLEOTIDE SEQUENCE [LARGE SCALE GENOMIC DNA]</scope>
    <source>
        <strain evidence="8 9">SH-Y15</strain>
    </source>
</reference>
<dbReference type="InterPro" id="IPR011033">
    <property type="entry name" value="PRC_barrel-like_sf"/>
</dbReference>
<evidence type="ECO:0000256" key="2">
    <source>
        <dbReference type="ARBA" id="ARBA00022517"/>
    </source>
</evidence>
<accession>A0A5P1X1U8</accession>
<dbReference type="GO" id="GO:0005840">
    <property type="term" value="C:ribosome"/>
    <property type="evidence" value="ECO:0007669"/>
    <property type="project" value="InterPro"/>
</dbReference>
<keyword evidence="1 5" id="KW-0963">Cytoplasm</keyword>
<dbReference type="InterPro" id="IPR009000">
    <property type="entry name" value="Transl_B-barrel_sf"/>
</dbReference>
<evidence type="ECO:0000259" key="6">
    <source>
        <dbReference type="Pfam" id="PF01782"/>
    </source>
</evidence>
<dbReference type="GO" id="GO:0006364">
    <property type="term" value="P:rRNA processing"/>
    <property type="evidence" value="ECO:0007669"/>
    <property type="project" value="UniProtKB-UniRule"/>
</dbReference>
<protein>
    <recommendedName>
        <fullName evidence="5">Ribosome maturation factor RimM</fullName>
    </recommendedName>
</protein>
<dbReference type="Gene3D" id="2.40.30.60">
    <property type="entry name" value="RimM"/>
    <property type="match status" value="1"/>
</dbReference>
<dbReference type="NCBIfam" id="TIGR02273">
    <property type="entry name" value="16S_RimM"/>
    <property type="match status" value="1"/>
</dbReference>
<comment type="subunit">
    <text evidence="5">Binds ribosomal protein uS19.</text>
</comment>
<evidence type="ECO:0000256" key="3">
    <source>
        <dbReference type="ARBA" id="ARBA00022552"/>
    </source>
</evidence>
<evidence type="ECO:0000256" key="1">
    <source>
        <dbReference type="ARBA" id="ARBA00022490"/>
    </source>
</evidence>
<evidence type="ECO:0000256" key="4">
    <source>
        <dbReference type="ARBA" id="ARBA00023186"/>
    </source>
</evidence>
<organism evidence="8 9">
    <name type="scientific">Paucilactobacillus nenjiangensis</name>
    <dbReference type="NCBI Taxonomy" id="1296540"/>
    <lineage>
        <taxon>Bacteria</taxon>
        <taxon>Bacillati</taxon>
        <taxon>Bacillota</taxon>
        <taxon>Bacilli</taxon>
        <taxon>Lactobacillales</taxon>
        <taxon>Lactobacillaceae</taxon>
        <taxon>Paucilactobacillus</taxon>
    </lineage>
</organism>
<keyword evidence="9" id="KW-1185">Reference proteome</keyword>
<feature type="domain" description="RimM N-terminal" evidence="6">
    <location>
        <begin position="6"/>
        <end position="88"/>
    </location>
</feature>
<dbReference type="HAMAP" id="MF_00014">
    <property type="entry name" value="Ribosome_mat_RimM"/>
    <property type="match status" value="1"/>
</dbReference>
<evidence type="ECO:0000259" key="7">
    <source>
        <dbReference type="Pfam" id="PF05239"/>
    </source>
</evidence>
<dbReference type="InterPro" id="IPR027275">
    <property type="entry name" value="PRC-brl_dom"/>
</dbReference>
<comment type="similarity">
    <text evidence="5">Belongs to the RimM family.</text>
</comment>
<dbReference type="GO" id="GO:0042274">
    <property type="term" value="P:ribosomal small subunit biogenesis"/>
    <property type="evidence" value="ECO:0007669"/>
    <property type="project" value="UniProtKB-UniRule"/>
</dbReference>
<evidence type="ECO:0000313" key="9">
    <source>
        <dbReference type="Proteomes" id="UP000325295"/>
    </source>
</evidence>
<keyword evidence="4 5" id="KW-0143">Chaperone</keyword>
<keyword evidence="2 5" id="KW-0690">Ribosome biogenesis</keyword>
<dbReference type="GO" id="GO:0043022">
    <property type="term" value="F:ribosome binding"/>
    <property type="evidence" value="ECO:0007669"/>
    <property type="project" value="InterPro"/>
</dbReference>
<dbReference type="Gene3D" id="2.30.30.240">
    <property type="entry name" value="PRC-barrel domain"/>
    <property type="match status" value="1"/>
</dbReference>
<dbReference type="RefSeq" id="WP_137602396.1">
    <property type="nucleotide sequence ID" value="NZ_BJEB01000048.1"/>
</dbReference>
<dbReference type="Pfam" id="PF05239">
    <property type="entry name" value="PRC"/>
    <property type="match status" value="1"/>
</dbReference>
<sequence length="167" mass="19036">MNYYKIGTIVNTHGLKGELKILSVTDFPELRYKKGNQVYIAAKDSKIPVTIKTVKLQKNMYLVTFKNLEDINLVEKYKGLDLMISEDDQQELNQDEYYYRDIVGLTVETEDGQTIGTIKEILSPGANDVWVVNRKGQDDLLLPVIDDVIKTVDLAEHKVIVELMEGL</sequence>
<dbReference type="AlphaFoldDB" id="A0A5P1X1U8"/>
<dbReference type="InterPro" id="IPR036976">
    <property type="entry name" value="RimM_N_sf"/>
</dbReference>
<comment type="subcellular location">
    <subcellularLocation>
        <location evidence="5">Cytoplasm</location>
    </subcellularLocation>
</comment>
<dbReference type="PANTHER" id="PTHR33692">
    <property type="entry name" value="RIBOSOME MATURATION FACTOR RIMM"/>
    <property type="match status" value="1"/>
</dbReference>
<gene>
    <name evidence="5 8" type="primary">rimM</name>
    <name evidence="8" type="ORF">F0161_05580</name>
</gene>
<dbReference type="EMBL" id="CP043939">
    <property type="protein sequence ID" value="QER67375.1"/>
    <property type="molecule type" value="Genomic_DNA"/>
</dbReference>
<dbReference type="Pfam" id="PF01782">
    <property type="entry name" value="RimM"/>
    <property type="match status" value="1"/>
</dbReference>
<feature type="domain" description="PRC-barrel" evidence="7">
    <location>
        <begin position="95"/>
        <end position="166"/>
    </location>
</feature>
<dbReference type="SUPFAM" id="SSF50346">
    <property type="entry name" value="PRC-barrel domain"/>
    <property type="match status" value="1"/>
</dbReference>
<dbReference type="Proteomes" id="UP000325295">
    <property type="component" value="Chromosome"/>
</dbReference>
<dbReference type="OrthoDB" id="9810331at2"/>
<keyword evidence="3 5" id="KW-0698">rRNA processing</keyword>
<comment type="domain">
    <text evidence="5">The PRC barrel domain binds ribosomal protein uS19.</text>
</comment>
<dbReference type="KEGG" id="lnn:F0161_05580"/>
<dbReference type="GO" id="GO:0005737">
    <property type="term" value="C:cytoplasm"/>
    <property type="evidence" value="ECO:0007669"/>
    <property type="project" value="UniProtKB-SubCell"/>
</dbReference>
<dbReference type="InterPro" id="IPR002676">
    <property type="entry name" value="RimM_N"/>
</dbReference>
<evidence type="ECO:0000256" key="5">
    <source>
        <dbReference type="HAMAP-Rule" id="MF_00014"/>
    </source>
</evidence>